<sequence length="91" mass="10393">MSASINLAIRVRREAALPASLPSYNSSYSEQKVFKLVSALKESQQQLTKQTYQNIRFRLHKVRSSISYGLPEGHYHRPLLLLRSGGVRKVH</sequence>
<comment type="caution">
    <text evidence="1">The sequence shown here is derived from an EMBL/GenBank/DDBJ whole genome shotgun (WGS) entry which is preliminary data.</text>
</comment>
<gene>
    <name evidence="1" type="ORF">WJX75_007718</name>
</gene>
<evidence type="ECO:0000313" key="1">
    <source>
        <dbReference type="EMBL" id="KAK9907654.1"/>
    </source>
</evidence>
<proteinExistence type="predicted"/>
<evidence type="ECO:0000313" key="2">
    <source>
        <dbReference type="Proteomes" id="UP001491310"/>
    </source>
</evidence>
<dbReference type="Proteomes" id="UP001491310">
    <property type="component" value="Unassembled WGS sequence"/>
</dbReference>
<reference evidence="1 2" key="1">
    <citation type="journal article" date="2024" name="Nat. Commun.">
        <title>Phylogenomics reveals the evolutionary origins of lichenization in chlorophyte algae.</title>
        <authorList>
            <person name="Puginier C."/>
            <person name="Libourel C."/>
            <person name="Otte J."/>
            <person name="Skaloud P."/>
            <person name="Haon M."/>
            <person name="Grisel S."/>
            <person name="Petersen M."/>
            <person name="Berrin J.G."/>
            <person name="Delaux P.M."/>
            <person name="Dal Grande F."/>
            <person name="Keller J."/>
        </authorList>
    </citation>
    <scope>NUCLEOTIDE SEQUENCE [LARGE SCALE GENOMIC DNA]</scope>
    <source>
        <strain evidence="1 2">SAG 216-7</strain>
    </source>
</reference>
<organism evidence="1 2">
    <name type="scientific">Coccomyxa subellipsoidea</name>
    <dbReference type="NCBI Taxonomy" id="248742"/>
    <lineage>
        <taxon>Eukaryota</taxon>
        <taxon>Viridiplantae</taxon>
        <taxon>Chlorophyta</taxon>
        <taxon>core chlorophytes</taxon>
        <taxon>Trebouxiophyceae</taxon>
        <taxon>Trebouxiophyceae incertae sedis</taxon>
        <taxon>Coccomyxaceae</taxon>
        <taxon>Coccomyxa</taxon>
    </lineage>
</organism>
<keyword evidence="2" id="KW-1185">Reference proteome</keyword>
<accession>A0ABR2YLB5</accession>
<protein>
    <submittedName>
        <fullName evidence="1">Uncharacterized protein</fullName>
    </submittedName>
</protein>
<name>A0ABR2YLB5_9CHLO</name>
<dbReference type="EMBL" id="JALJOT010000009">
    <property type="protein sequence ID" value="KAK9907654.1"/>
    <property type="molecule type" value="Genomic_DNA"/>
</dbReference>